<evidence type="ECO:0000256" key="4">
    <source>
        <dbReference type="ARBA" id="ARBA00022806"/>
    </source>
</evidence>
<sequence length="648" mass="73908">MKEFIEGLIRLTEVERDAQISAMIDEIRRLSGEKRERKGRAVLGLRGKVVGEELGFKLVRYGRRRAIETEISVGDEVLISRGDPLKSDLRGVVVEKGSRYLTVSLESVPEWALRDVRIDLYASDLTFKRWIENLENLTENGKRALKFALGLEEPSKTECEDFKPFDSSLNRAQLKAVGCAISTDDFFLIHGPFGTGKTRTVVEVVRQLVKRGERVLVTAESNTAVDNLVELLSDMKIVRLGHPSRVEKRLKEHTLASLVLNHPDYRRIEEIKGKIEEIERRMERLTKPSPQLRRGLSDEEILRLARSNRGARGVAAKKIRSMAEWIEARKALDQLYTEIKEEEERIVREIIDESDVVISTNSSAFLLEESFDTTVIDEASQATIPSVLIPINRARKFILAGDHRQLPPTVMKAEKLSETLFEKLIELYPEKSQLLNVQYRMNEKLMEFPSREFYGGRIVAHESCKVIALSQIAKREAEKLREILGDEPLVFIDTSKCKNRWEGKLADSTSRYNRLEAEIVTEIVTELLKMGLKKEQIGVITPYDDQVDLLRKKVDVEVSSVDGFQGREKEVIIISFVRSNRKREIGFLDDLRRLNVSLTRARRKLIMVGDSETLSVNGTYARLIDHVKRKGVYVELDKNGKLGGNPKG</sequence>
<dbReference type="SUPFAM" id="SSF52540">
    <property type="entry name" value="P-loop containing nucleoside triphosphate hydrolases"/>
    <property type="match status" value="1"/>
</dbReference>
<name>A0A075WE52_ARCFL</name>
<evidence type="ECO:0000313" key="8">
    <source>
        <dbReference type="EMBL" id="AIG98266.1"/>
    </source>
</evidence>
<dbReference type="Proteomes" id="UP000028501">
    <property type="component" value="Chromosome"/>
</dbReference>
<dbReference type="Pfam" id="PF13087">
    <property type="entry name" value="AAA_12"/>
    <property type="match status" value="1"/>
</dbReference>
<feature type="domain" description="DNA2/NAM7 helicase helicase" evidence="6">
    <location>
        <begin position="169"/>
        <end position="412"/>
    </location>
</feature>
<dbReference type="PANTHER" id="PTHR43788">
    <property type="entry name" value="DNA2/NAM7 HELICASE FAMILY MEMBER"/>
    <property type="match status" value="1"/>
</dbReference>
<evidence type="ECO:0000256" key="3">
    <source>
        <dbReference type="ARBA" id="ARBA00022801"/>
    </source>
</evidence>
<evidence type="ECO:0000313" key="9">
    <source>
        <dbReference type="Proteomes" id="UP000028501"/>
    </source>
</evidence>
<proteinExistence type="inferred from homology"/>
<evidence type="ECO:0000259" key="7">
    <source>
        <dbReference type="Pfam" id="PF13087"/>
    </source>
</evidence>
<dbReference type="InterPro" id="IPR041677">
    <property type="entry name" value="DNA2/NAM7_AAA_11"/>
</dbReference>
<dbReference type="EMBL" id="CP006577">
    <property type="protein sequence ID" value="AIG98266.1"/>
    <property type="molecule type" value="Genomic_DNA"/>
</dbReference>
<dbReference type="GO" id="GO:0043139">
    <property type="term" value="F:5'-3' DNA helicase activity"/>
    <property type="evidence" value="ECO:0007669"/>
    <property type="project" value="TreeGrafter"/>
</dbReference>
<dbReference type="NCBIfam" id="TIGR00376">
    <property type="entry name" value="IGHMBP2 family helicase"/>
    <property type="match status" value="1"/>
</dbReference>
<organism evidence="8 9">
    <name type="scientific">Archaeoglobus fulgidus DSM 8774</name>
    <dbReference type="NCBI Taxonomy" id="1344584"/>
    <lineage>
        <taxon>Archaea</taxon>
        <taxon>Methanobacteriati</taxon>
        <taxon>Methanobacteriota</taxon>
        <taxon>Archaeoglobi</taxon>
        <taxon>Archaeoglobales</taxon>
        <taxon>Archaeoglobaceae</taxon>
        <taxon>Archaeoglobus</taxon>
    </lineage>
</organism>
<dbReference type="Gene3D" id="3.40.50.300">
    <property type="entry name" value="P-loop containing nucleotide triphosphate hydrolases"/>
    <property type="match status" value="2"/>
</dbReference>
<protein>
    <submittedName>
        <fullName evidence="8">DNA helicase, putative</fullName>
    </submittedName>
</protein>
<dbReference type="KEGG" id="afg:AFULGI_00014990"/>
<dbReference type="PANTHER" id="PTHR43788:SF8">
    <property type="entry name" value="DNA-BINDING PROTEIN SMUBP-2"/>
    <property type="match status" value="1"/>
</dbReference>
<evidence type="ECO:0000259" key="6">
    <source>
        <dbReference type="Pfam" id="PF13086"/>
    </source>
</evidence>
<dbReference type="Pfam" id="PF13086">
    <property type="entry name" value="AAA_11"/>
    <property type="match status" value="1"/>
</dbReference>
<dbReference type="InterPro" id="IPR041679">
    <property type="entry name" value="DNA2/NAM7-like_C"/>
</dbReference>
<evidence type="ECO:0000256" key="1">
    <source>
        <dbReference type="ARBA" id="ARBA00007913"/>
    </source>
</evidence>
<dbReference type="GO" id="GO:0005694">
    <property type="term" value="C:chromosome"/>
    <property type="evidence" value="ECO:0007669"/>
    <property type="project" value="UniProtKB-ARBA"/>
</dbReference>
<keyword evidence="4 8" id="KW-0347">Helicase</keyword>
<dbReference type="InterPro" id="IPR027417">
    <property type="entry name" value="P-loop_NTPase"/>
</dbReference>
<comment type="similarity">
    <text evidence="1">Belongs to the DNA2/NAM7 helicase family.</text>
</comment>
<dbReference type="InterPro" id="IPR004483">
    <property type="entry name" value="SMUBP-2/Hcs1-like"/>
</dbReference>
<dbReference type="CDD" id="cd18808">
    <property type="entry name" value="SF1_C_Upf1"/>
    <property type="match status" value="1"/>
</dbReference>
<dbReference type="InterPro" id="IPR047187">
    <property type="entry name" value="SF1_C_Upf1"/>
</dbReference>
<dbReference type="FunFam" id="3.40.50.300:FF:000326">
    <property type="entry name" value="P-loop containing nucleoside triphosphate hydrolase"/>
    <property type="match status" value="1"/>
</dbReference>
<gene>
    <name evidence="8" type="ORF">AFULGI_00014990</name>
</gene>
<evidence type="ECO:0000256" key="2">
    <source>
        <dbReference type="ARBA" id="ARBA00022741"/>
    </source>
</evidence>
<feature type="domain" description="DNA2/NAM7 helicase-like C-terminal" evidence="7">
    <location>
        <begin position="416"/>
        <end position="611"/>
    </location>
</feature>
<evidence type="ECO:0000256" key="5">
    <source>
        <dbReference type="ARBA" id="ARBA00022840"/>
    </source>
</evidence>
<keyword evidence="3" id="KW-0378">Hydrolase</keyword>
<keyword evidence="2" id="KW-0547">Nucleotide-binding</keyword>
<dbReference type="Gene3D" id="2.40.30.270">
    <property type="match status" value="1"/>
</dbReference>
<dbReference type="HOGENOM" id="CLU_001666_8_2_2"/>
<dbReference type="InterPro" id="IPR050534">
    <property type="entry name" value="Coronavir_polyprotein_1ab"/>
</dbReference>
<keyword evidence="5" id="KW-0067">ATP-binding</keyword>
<reference evidence="8 9" key="1">
    <citation type="submission" date="2013-07" db="EMBL/GenBank/DDBJ databases">
        <title>Genome of Archaeoglobus fulgidus.</title>
        <authorList>
            <person name="Fiebig A."/>
            <person name="Birkeland N.-K."/>
        </authorList>
    </citation>
    <scope>NUCLEOTIDE SEQUENCE [LARGE SCALE GENOMIC DNA]</scope>
    <source>
        <strain evidence="8 9">DSM 8774</strain>
    </source>
</reference>
<dbReference type="FunFam" id="2.40.30.270:FF:000007">
    <property type="entry name" value="DNA helicase, putative"/>
    <property type="match status" value="1"/>
</dbReference>
<dbReference type="RefSeq" id="WP_048095656.1">
    <property type="nucleotide sequence ID" value="NZ_CP006577.1"/>
</dbReference>
<dbReference type="AlphaFoldDB" id="A0A075WE52"/>
<dbReference type="GO" id="GO:0016787">
    <property type="term" value="F:hydrolase activity"/>
    <property type="evidence" value="ECO:0007669"/>
    <property type="project" value="UniProtKB-KW"/>
</dbReference>
<accession>A0A075WE52</accession>
<dbReference type="GO" id="GO:0003677">
    <property type="term" value="F:DNA binding"/>
    <property type="evidence" value="ECO:0007669"/>
    <property type="project" value="InterPro"/>
</dbReference>
<dbReference type="GeneID" id="24794998"/>
<dbReference type="GO" id="GO:0005524">
    <property type="term" value="F:ATP binding"/>
    <property type="evidence" value="ECO:0007669"/>
    <property type="project" value="UniProtKB-KW"/>
</dbReference>